<accession>A0A6J6U681</accession>
<feature type="compositionally biased region" description="Low complexity" evidence="1">
    <location>
        <begin position="308"/>
        <end position="326"/>
    </location>
</feature>
<gene>
    <name evidence="2" type="ORF">UFOPK2754_02024</name>
</gene>
<feature type="region of interest" description="Disordered" evidence="1">
    <location>
        <begin position="1"/>
        <end position="29"/>
    </location>
</feature>
<feature type="region of interest" description="Disordered" evidence="1">
    <location>
        <begin position="108"/>
        <end position="186"/>
    </location>
</feature>
<reference evidence="2" key="1">
    <citation type="submission" date="2020-05" db="EMBL/GenBank/DDBJ databases">
        <authorList>
            <person name="Chiriac C."/>
            <person name="Salcher M."/>
            <person name="Ghai R."/>
            <person name="Kavagutti S V."/>
        </authorList>
    </citation>
    <scope>NUCLEOTIDE SEQUENCE</scope>
</reference>
<feature type="compositionally biased region" description="Basic and acidic residues" evidence="1">
    <location>
        <begin position="156"/>
        <end position="172"/>
    </location>
</feature>
<feature type="region of interest" description="Disordered" evidence="1">
    <location>
        <begin position="295"/>
        <end position="338"/>
    </location>
</feature>
<sequence length="338" mass="37444">MLVPEQPQSVDNQRRVPEPAQRLPGHQPVDALVGAEPLHDRGRSDTHHFGCARRAFGPQAHAPRWHRGFRARVGALCGGTQRERAARRPDRAGDIVGARHAGVGGLDRARVPGFAPSDRSRVMGGHRIGGGIDRANRRRRARRLGGLAVGLPHQPSRRDPRPHPRRDLRARVEGSPAASPARPARCPTDRAVGIARRRGTRAEPQLGLERHTRAVVHHDRYLVGGRVGHPLDAPHVSHPRYRTVCPPKFRVGERGHVHLRHRLLRGVLRLRPLPHGHLALQHTLGRLPDDPTRHLWRGARPHLGPGGTAPRPRSAAPPRWSARRGGWSLADRRGRLDA</sequence>
<feature type="compositionally biased region" description="Low complexity" evidence="1">
    <location>
        <begin position="144"/>
        <end position="154"/>
    </location>
</feature>
<protein>
    <submittedName>
        <fullName evidence="2">Unannotated protein</fullName>
    </submittedName>
</protein>
<feature type="compositionally biased region" description="Polar residues" evidence="1">
    <location>
        <begin position="1"/>
        <end position="11"/>
    </location>
</feature>
<evidence type="ECO:0000256" key="1">
    <source>
        <dbReference type="SAM" id="MobiDB-lite"/>
    </source>
</evidence>
<feature type="compositionally biased region" description="Low complexity" evidence="1">
    <location>
        <begin position="175"/>
        <end position="186"/>
    </location>
</feature>
<organism evidence="2">
    <name type="scientific">freshwater metagenome</name>
    <dbReference type="NCBI Taxonomy" id="449393"/>
    <lineage>
        <taxon>unclassified sequences</taxon>
        <taxon>metagenomes</taxon>
        <taxon>ecological metagenomes</taxon>
    </lineage>
</organism>
<name>A0A6J6U681_9ZZZZ</name>
<dbReference type="AlphaFoldDB" id="A0A6J6U681"/>
<proteinExistence type="predicted"/>
<dbReference type="EMBL" id="CAEZYR010000079">
    <property type="protein sequence ID" value="CAB4754815.1"/>
    <property type="molecule type" value="Genomic_DNA"/>
</dbReference>
<evidence type="ECO:0000313" key="2">
    <source>
        <dbReference type="EMBL" id="CAB4754815.1"/>
    </source>
</evidence>